<dbReference type="AlphaFoldDB" id="A0A426ZD31"/>
<organism evidence="2 3">
    <name type="scientific">Ensete ventricosum</name>
    <name type="common">Abyssinian banana</name>
    <name type="synonym">Musa ensete</name>
    <dbReference type="NCBI Taxonomy" id="4639"/>
    <lineage>
        <taxon>Eukaryota</taxon>
        <taxon>Viridiplantae</taxon>
        <taxon>Streptophyta</taxon>
        <taxon>Embryophyta</taxon>
        <taxon>Tracheophyta</taxon>
        <taxon>Spermatophyta</taxon>
        <taxon>Magnoliopsida</taxon>
        <taxon>Liliopsida</taxon>
        <taxon>Zingiberales</taxon>
        <taxon>Musaceae</taxon>
        <taxon>Ensete</taxon>
    </lineage>
</organism>
<accession>A0A426ZD31</accession>
<reference evidence="2 3" key="1">
    <citation type="journal article" date="2014" name="Agronomy (Basel)">
        <title>A Draft Genome Sequence for Ensete ventricosum, the Drought-Tolerant Tree Against Hunger.</title>
        <authorList>
            <person name="Harrison J."/>
            <person name="Moore K.A."/>
            <person name="Paszkiewicz K."/>
            <person name="Jones T."/>
            <person name="Grant M."/>
            <person name="Ambacheew D."/>
            <person name="Muzemil S."/>
            <person name="Studholme D.J."/>
        </authorList>
    </citation>
    <scope>NUCLEOTIDE SEQUENCE [LARGE SCALE GENOMIC DNA]</scope>
</reference>
<dbReference type="EMBL" id="AMZH03007209">
    <property type="protein sequence ID" value="RRT61880.1"/>
    <property type="molecule type" value="Genomic_DNA"/>
</dbReference>
<comment type="caution">
    <text evidence="2">The sequence shown here is derived from an EMBL/GenBank/DDBJ whole genome shotgun (WGS) entry which is preliminary data.</text>
</comment>
<name>A0A426ZD31_ENSVE</name>
<gene>
    <name evidence="2" type="ORF">B296_00033885</name>
</gene>
<sequence length="158" mass="17341">MEETTYSRRRSEVYGEPSLSVELKVEASGPDEHRRNQHPRSGVKRSMGKRSSRAPRRSCRGAPRGNAKINLGTDERERSNTSSREEPSPGQAQADMGVSKRTGRGEEEEGVAGDKAGNEFIIPTYTCLTSSTTPPRTPRSVKHSLHLDPLPAPLCLNS</sequence>
<evidence type="ECO:0000313" key="3">
    <source>
        <dbReference type="Proteomes" id="UP000287651"/>
    </source>
</evidence>
<protein>
    <submittedName>
        <fullName evidence="2">Uncharacterized protein</fullName>
    </submittedName>
</protein>
<dbReference type="Proteomes" id="UP000287651">
    <property type="component" value="Unassembled WGS sequence"/>
</dbReference>
<evidence type="ECO:0000313" key="2">
    <source>
        <dbReference type="EMBL" id="RRT61880.1"/>
    </source>
</evidence>
<evidence type="ECO:0000256" key="1">
    <source>
        <dbReference type="SAM" id="MobiDB-lite"/>
    </source>
</evidence>
<feature type="compositionally biased region" description="Basic and acidic residues" evidence="1">
    <location>
        <begin position="73"/>
        <end position="87"/>
    </location>
</feature>
<feature type="compositionally biased region" description="Basic residues" evidence="1">
    <location>
        <begin position="35"/>
        <end position="59"/>
    </location>
</feature>
<feature type="region of interest" description="Disordered" evidence="1">
    <location>
        <begin position="1"/>
        <end position="158"/>
    </location>
</feature>
<feature type="compositionally biased region" description="Basic and acidic residues" evidence="1">
    <location>
        <begin position="1"/>
        <end position="13"/>
    </location>
</feature>
<proteinExistence type="predicted"/>